<sequence length="72" mass="8364">MSIMKDIKRCPKCESVEGYFIKQTVSGKINYRFNFDGSEADNGDMHDHLEYKGGSVAYCLKCKKRLFRMDTK</sequence>
<dbReference type="Proteomes" id="UP000653578">
    <property type="component" value="Unassembled WGS sequence"/>
</dbReference>
<keyword evidence="2" id="KW-1185">Reference proteome</keyword>
<comment type="caution">
    <text evidence="1">The sequence shown here is derived from an EMBL/GenBank/DDBJ whole genome shotgun (WGS) entry which is preliminary data.</text>
</comment>
<gene>
    <name evidence="1" type="ORF">GC096_03755</name>
</gene>
<organism evidence="1 2">
    <name type="scientific">Paenibacillus plantarum</name>
    <dbReference type="NCBI Taxonomy" id="2654975"/>
    <lineage>
        <taxon>Bacteria</taxon>
        <taxon>Bacillati</taxon>
        <taxon>Bacillota</taxon>
        <taxon>Bacilli</taxon>
        <taxon>Bacillales</taxon>
        <taxon>Paenibacillaceae</taxon>
        <taxon>Paenibacillus</taxon>
    </lineage>
</organism>
<evidence type="ECO:0000313" key="1">
    <source>
        <dbReference type="EMBL" id="NOU63161.1"/>
    </source>
</evidence>
<reference evidence="1 2" key="1">
    <citation type="submission" date="2019-10" db="EMBL/GenBank/DDBJ databases">
        <title>Description of Paenibacillus humi sp. nov.</title>
        <authorList>
            <person name="Carlier A."/>
            <person name="Qi S."/>
        </authorList>
    </citation>
    <scope>NUCLEOTIDE SEQUENCE [LARGE SCALE GENOMIC DNA]</scope>
    <source>
        <strain evidence="1 2">LMG 31461</strain>
    </source>
</reference>
<accession>A0ABX1X431</accession>
<proteinExistence type="predicted"/>
<name>A0ABX1X431_9BACL</name>
<protein>
    <submittedName>
        <fullName evidence="1">Uncharacterized protein</fullName>
    </submittedName>
</protein>
<dbReference type="EMBL" id="WHNY01000009">
    <property type="protein sequence ID" value="NOU63161.1"/>
    <property type="molecule type" value="Genomic_DNA"/>
</dbReference>
<evidence type="ECO:0000313" key="2">
    <source>
        <dbReference type="Proteomes" id="UP000653578"/>
    </source>
</evidence>